<accession>A0A9N7UY05</accession>
<sequence>MKRSFITPAPRSPSEAAAVVFAVVTNLDTANAAVLCDVKASTICACVSSTPAAACCALGPRSRAPELQQRSWHRFRGW</sequence>
<reference evidence="1" key="1">
    <citation type="submission" date="2020-03" db="EMBL/GenBank/DDBJ databases">
        <authorList>
            <person name="Weist P."/>
        </authorList>
    </citation>
    <scope>NUCLEOTIDE SEQUENCE</scope>
</reference>
<keyword evidence="2" id="KW-1185">Reference proteome</keyword>
<dbReference type="Proteomes" id="UP001153269">
    <property type="component" value="Unassembled WGS sequence"/>
</dbReference>
<organism evidence="1 2">
    <name type="scientific">Pleuronectes platessa</name>
    <name type="common">European plaice</name>
    <dbReference type="NCBI Taxonomy" id="8262"/>
    <lineage>
        <taxon>Eukaryota</taxon>
        <taxon>Metazoa</taxon>
        <taxon>Chordata</taxon>
        <taxon>Craniata</taxon>
        <taxon>Vertebrata</taxon>
        <taxon>Euteleostomi</taxon>
        <taxon>Actinopterygii</taxon>
        <taxon>Neopterygii</taxon>
        <taxon>Teleostei</taxon>
        <taxon>Neoteleostei</taxon>
        <taxon>Acanthomorphata</taxon>
        <taxon>Carangaria</taxon>
        <taxon>Pleuronectiformes</taxon>
        <taxon>Pleuronectoidei</taxon>
        <taxon>Pleuronectidae</taxon>
        <taxon>Pleuronectes</taxon>
    </lineage>
</organism>
<protein>
    <submittedName>
        <fullName evidence="1">Uncharacterized protein</fullName>
    </submittedName>
</protein>
<comment type="caution">
    <text evidence="1">The sequence shown here is derived from an EMBL/GenBank/DDBJ whole genome shotgun (WGS) entry which is preliminary data.</text>
</comment>
<evidence type="ECO:0000313" key="1">
    <source>
        <dbReference type="EMBL" id="CAB1439421.1"/>
    </source>
</evidence>
<proteinExistence type="predicted"/>
<dbReference type="EMBL" id="CADEAL010002280">
    <property type="protein sequence ID" value="CAB1439421.1"/>
    <property type="molecule type" value="Genomic_DNA"/>
</dbReference>
<name>A0A9N7UY05_PLEPL</name>
<evidence type="ECO:0000313" key="2">
    <source>
        <dbReference type="Proteomes" id="UP001153269"/>
    </source>
</evidence>
<gene>
    <name evidence="1" type="ORF">PLEPLA_LOCUS27213</name>
</gene>
<dbReference type="AlphaFoldDB" id="A0A9N7UY05"/>